<dbReference type="EMBL" id="SNXY01000006">
    <property type="protein sequence ID" value="TDP86460.1"/>
    <property type="molecule type" value="Genomic_DNA"/>
</dbReference>
<protein>
    <submittedName>
        <fullName evidence="3">Uncharacterized protein</fullName>
    </submittedName>
</protein>
<evidence type="ECO:0000256" key="2">
    <source>
        <dbReference type="SAM" id="Phobius"/>
    </source>
</evidence>
<keyword evidence="2" id="KW-1133">Transmembrane helix</keyword>
<comment type="caution">
    <text evidence="3">The sequence shown here is derived from an EMBL/GenBank/DDBJ whole genome shotgun (WGS) entry which is preliminary data.</text>
</comment>
<feature type="transmembrane region" description="Helical" evidence="2">
    <location>
        <begin position="12"/>
        <end position="33"/>
    </location>
</feature>
<keyword evidence="2" id="KW-0472">Membrane</keyword>
<reference evidence="3 4" key="1">
    <citation type="submission" date="2019-03" db="EMBL/GenBank/DDBJ databases">
        <title>Genomic Encyclopedia of Type Strains, Phase IV (KMG-IV): sequencing the most valuable type-strain genomes for metagenomic binning, comparative biology and taxonomic classification.</title>
        <authorList>
            <person name="Goeker M."/>
        </authorList>
    </citation>
    <scope>NUCLEOTIDE SEQUENCE [LARGE SCALE GENOMIC DNA]</scope>
    <source>
        <strain evidence="3 4">DSM 102969</strain>
    </source>
</reference>
<dbReference type="AlphaFoldDB" id="A0A4R6RJ36"/>
<dbReference type="Proteomes" id="UP000294547">
    <property type="component" value="Unassembled WGS sequence"/>
</dbReference>
<organism evidence="3 4">
    <name type="scientific">Oharaeibacter diazotrophicus</name>
    <dbReference type="NCBI Taxonomy" id="1920512"/>
    <lineage>
        <taxon>Bacteria</taxon>
        <taxon>Pseudomonadati</taxon>
        <taxon>Pseudomonadota</taxon>
        <taxon>Alphaproteobacteria</taxon>
        <taxon>Hyphomicrobiales</taxon>
        <taxon>Pleomorphomonadaceae</taxon>
        <taxon>Oharaeibacter</taxon>
    </lineage>
</organism>
<dbReference type="RefSeq" id="WP_126537183.1">
    <property type="nucleotide sequence ID" value="NZ_BSPM01000008.1"/>
</dbReference>
<evidence type="ECO:0000313" key="3">
    <source>
        <dbReference type="EMBL" id="TDP86460.1"/>
    </source>
</evidence>
<feature type="region of interest" description="Disordered" evidence="1">
    <location>
        <begin position="37"/>
        <end position="82"/>
    </location>
</feature>
<proteinExistence type="predicted"/>
<keyword evidence="4" id="KW-1185">Reference proteome</keyword>
<sequence>MNRDPAARNNPILVAAIAAFVVAVVVVIVWAMAPTAGVGPSPQASGADVPGTLDPANPGRTDETGAIPRDAGDVGRPATDSP</sequence>
<keyword evidence="2" id="KW-0812">Transmembrane</keyword>
<gene>
    <name evidence="3" type="ORF">EDD54_0335</name>
</gene>
<name>A0A4R6RJ36_9HYPH</name>
<evidence type="ECO:0000313" key="4">
    <source>
        <dbReference type="Proteomes" id="UP000294547"/>
    </source>
</evidence>
<evidence type="ECO:0000256" key="1">
    <source>
        <dbReference type="SAM" id="MobiDB-lite"/>
    </source>
</evidence>
<accession>A0A4R6RJ36</accession>